<organism evidence="3">
    <name type="scientific">marine sediment metagenome</name>
    <dbReference type="NCBI Taxonomy" id="412755"/>
    <lineage>
        <taxon>unclassified sequences</taxon>
        <taxon>metagenomes</taxon>
        <taxon>ecological metagenomes</taxon>
    </lineage>
</organism>
<dbReference type="InterPro" id="IPR000639">
    <property type="entry name" value="Epox_hydrolase-like"/>
</dbReference>
<dbReference type="InterPro" id="IPR029058">
    <property type="entry name" value="AB_hydrolase_fold"/>
</dbReference>
<sequence length="307" mass="34714">MVNENVLRTPDERFVGLPGYDYRPHYIDTLPGFEGLRVHYVDEGPADAGSIVLCLHGQPTWSYLYRKMIPVFVEAGQRVIVPDLLGFGRSDKPEDDSIYTFSRHRDMLLAFIREVIDTAREDQLVTLVVQDWGGLLGLTLPMEFNQLFTHLLIMNTSLGTGDVPLGKGFEEWRAYSNSRPDLDIAALMKRGEPTLTDAEAQAYAAPYPNLRYKAGVRRFPNLVPDHLNADGAEISRRARDWWRDEWQGRSFMAVGMKDPVLGPPVMKNVRKLIRGCPEPLEVPDAGHFVQEHGEVVAREALKVLFPV</sequence>
<name>A0A0F9W9M1_9ZZZZ</name>
<proteinExistence type="predicted"/>
<keyword evidence="1" id="KW-0378">Hydrolase</keyword>
<dbReference type="SUPFAM" id="SSF53474">
    <property type="entry name" value="alpha/beta-Hydrolases"/>
    <property type="match status" value="1"/>
</dbReference>
<dbReference type="PANTHER" id="PTHR42977">
    <property type="entry name" value="HYDROLASE-RELATED"/>
    <property type="match status" value="1"/>
</dbReference>
<dbReference type="PANTHER" id="PTHR42977:SF3">
    <property type="entry name" value="AB HYDROLASE-1 DOMAIN-CONTAINING PROTEIN"/>
    <property type="match status" value="1"/>
</dbReference>
<gene>
    <name evidence="3" type="ORF">LCGC14_0041470</name>
</gene>
<dbReference type="EMBL" id="LAZR01000008">
    <property type="protein sequence ID" value="KKO09028.1"/>
    <property type="molecule type" value="Genomic_DNA"/>
</dbReference>
<dbReference type="PRINTS" id="PR00412">
    <property type="entry name" value="EPOXHYDRLASE"/>
</dbReference>
<dbReference type="GO" id="GO:0004301">
    <property type="term" value="F:epoxide hydrolase activity"/>
    <property type="evidence" value="ECO:0007669"/>
    <property type="project" value="TreeGrafter"/>
</dbReference>
<dbReference type="InterPro" id="IPR051340">
    <property type="entry name" value="Haloalkane_dehalogenase"/>
</dbReference>
<dbReference type="NCBIfam" id="NF002043">
    <property type="entry name" value="PRK00870.1"/>
    <property type="match status" value="1"/>
</dbReference>
<dbReference type="AlphaFoldDB" id="A0A0F9W9M1"/>
<protein>
    <recommendedName>
        <fullName evidence="2">AB hydrolase-1 domain-containing protein</fullName>
    </recommendedName>
</protein>
<evidence type="ECO:0000313" key="3">
    <source>
        <dbReference type="EMBL" id="KKO09028.1"/>
    </source>
</evidence>
<feature type="domain" description="AB hydrolase-1" evidence="2">
    <location>
        <begin position="51"/>
        <end position="291"/>
    </location>
</feature>
<evidence type="ECO:0000256" key="1">
    <source>
        <dbReference type="ARBA" id="ARBA00022801"/>
    </source>
</evidence>
<dbReference type="Gene3D" id="3.40.50.1820">
    <property type="entry name" value="alpha/beta hydrolase"/>
    <property type="match status" value="1"/>
</dbReference>
<dbReference type="InterPro" id="IPR000073">
    <property type="entry name" value="AB_hydrolase_1"/>
</dbReference>
<accession>A0A0F9W9M1</accession>
<dbReference type="Pfam" id="PF00561">
    <property type="entry name" value="Abhydrolase_1"/>
    <property type="match status" value="1"/>
</dbReference>
<evidence type="ECO:0000259" key="2">
    <source>
        <dbReference type="Pfam" id="PF00561"/>
    </source>
</evidence>
<reference evidence="3" key="1">
    <citation type="journal article" date="2015" name="Nature">
        <title>Complex archaea that bridge the gap between prokaryotes and eukaryotes.</title>
        <authorList>
            <person name="Spang A."/>
            <person name="Saw J.H."/>
            <person name="Jorgensen S.L."/>
            <person name="Zaremba-Niedzwiedzka K."/>
            <person name="Martijn J."/>
            <person name="Lind A.E."/>
            <person name="van Eijk R."/>
            <person name="Schleper C."/>
            <person name="Guy L."/>
            <person name="Ettema T.J."/>
        </authorList>
    </citation>
    <scope>NUCLEOTIDE SEQUENCE</scope>
</reference>
<comment type="caution">
    <text evidence="3">The sequence shown here is derived from an EMBL/GenBank/DDBJ whole genome shotgun (WGS) entry which is preliminary data.</text>
</comment>